<organism evidence="3 4">
    <name type="scientific">Geochorda subterranea</name>
    <dbReference type="NCBI Taxonomy" id="3109564"/>
    <lineage>
        <taxon>Bacteria</taxon>
        <taxon>Bacillati</taxon>
        <taxon>Bacillota</taxon>
        <taxon>Limnochordia</taxon>
        <taxon>Limnochordales</taxon>
        <taxon>Geochordaceae</taxon>
        <taxon>Geochorda</taxon>
    </lineage>
</organism>
<sequence>MTRRHAAGKASTRTRHRPGERIGPGWAGRLAVALGLSVALGLAAQTGWAVAGAASAEGAERLELANEFIRIVVNGSPDATGRFSVSTTGGNPERADDDNRPLIYGGAEPWTSFTTVQIDGTSYVFGGPTHRPAGSSGPFGTMALSPRLAEQGRRIDAAWEYPQGIEVVQRLSIARGPTTGLLDTARIEYVATNRDRLPHRVGLRVVIDTMAGSNDGAPFRVGERAIETDTQIAGTQAGLPEFWQVFDSLTQPAVVAQGMLRGGEVTPPSRIYFTNWGVLRESLWEFDFQPGRTFERKGEYELDSAVALFFDPVELQPGESRSVVVYYGLGGLSIVPGDLAIGLSSPEMAVIGQADPISIVAYVQNTGRGAALDTRVRLELPQGLALVEGASASRSLGDLPAGETAQVAWAVRVTARSAGTLTFSVRAEATNAEPNVARRSIRVVDPARLSLQLRGPSRLEVVDGRWSPSPFEVTGSVRNDGGADAYGVVAQLITPYGLAIAPGDDSRRFVGTLEPGESMQLSWLVMPTGVTGNVPYSLRVTYTGAGELPAPTNTVAVPRLDAEVLVRPGSGWDGSARRVGETVHVEVRGRNLPEFATAQVVVAFDPAVLQLVGESLAVDRGTYFVLGSSGARGTGADSVRVFEATADNEAGRVAIDAAHPVPGLGDATLAVLRLQARAAGQGRVQVVSVVLRDAAGQVVYRITPQGQAPSLTVPVQQRPTP</sequence>
<evidence type="ECO:0000259" key="2">
    <source>
        <dbReference type="Pfam" id="PF10633"/>
    </source>
</evidence>
<evidence type="ECO:0000313" key="3">
    <source>
        <dbReference type="EMBL" id="WRP13282.1"/>
    </source>
</evidence>
<proteinExistence type="predicted"/>
<dbReference type="RefSeq" id="WP_324667527.1">
    <property type="nucleotide sequence ID" value="NZ_CP141614.1"/>
</dbReference>
<dbReference type="InterPro" id="IPR008965">
    <property type="entry name" value="CBM2/CBM3_carb-bd_dom_sf"/>
</dbReference>
<feature type="region of interest" description="Disordered" evidence="1">
    <location>
        <begin position="1"/>
        <end position="22"/>
    </location>
</feature>
<dbReference type="Pfam" id="PF10633">
    <property type="entry name" value="NPCBM_assoc"/>
    <property type="match status" value="1"/>
</dbReference>
<gene>
    <name evidence="3" type="ORF">VLY81_07400</name>
</gene>
<feature type="domain" description="Alpha-galactosidase NEW3" evidence="2">
    <location>
        <begin position="358"/>
        <end position="429"/>
    </location>
</feature>
<feature type="region of interest" description="Disordered" evidence="1">
    <location>
        <begin position="80"/>
        <end position="100"/>
    </location>
</feature>
<dbReference type="SUPFAM" id="SSF49384">
    <property type="entry name" value="Carbohydrate-binding domain"/>
    <property type="match status" value="1"/>
</dbReference>
<evidence type="ECO:0000313" key="4">
    <source>
        <dbReference type="Proteomes" id="UP001333102"/>
    </source>
</evidence>
<dbReference type="CDD" id="cd08547">
    <property type="entry name" value="Type_II_cohesin"/>
    <property type="match status" value="1"/>
</dbReference>
<reference evidence="4" key="1">
    <citation type="submission" date="2023-12" db="EMBL/GenBank/DDBJ databases">
        <title>Novel isolates from deep terrestrial aquifers shed light on the physiology and ecology of the class Limnochordia.</title>
        <authorList>
            <person name="Karnachuk O.V."/>
            <person name="Lukina A.P."/>
            <person name="Avakyan M.R."/>
            <person name="Kadnikov V."/>
            <person name="Begmatov S."/>
            <person name="Beletsky A.V."/>
            <person name="Mardanov A.V."/>
            <person name="Ravin N.V."/>
        </authorList>
    </citation>
    <scope>NUCLEOTIDE SEQUENCE [LARGE SCALE GENOMIC DNA]</scope>
    <source>
        <strain evidence="4">LN</strain>
    </source>
</reference>
<name>A0ABZ1BMB0_9FIRM</name>
<accession>A0ABZ1BMB0</accession>
<dbReference type="Proteomes" id="UP001333102">
    <property type="component" value="Chromosome"/>
</dbReference>
<dbReference type="InterPro" id="IPR018905">
    <property type="entry name" value="A-galactase_NEW3"/>
</dbReference>
<feature type="compositionally biased region" description="Basic residues" evidence="1">
    <location>
        <begin position="1"/>
        <end position="18"/>
    </location>
</feature>
<keyword evidence="4" id="KW-1185">Reference proteome</keyword>
<dbReference type="InterPro" id="IPR013783">
    <property type="entry name" value="Ig-like_fold"/>
</dbReference>
<dbReference type="PANTHER" id="PTHR35902">
    <property type="entry name" value="S-LAYER DOMAIN-LIKE PROTEIN-RELATED"/>
    <property type="match status" value="1"/>
</dbReference>
<dbReference type="Gene3D" id="2.60.40.680">
    <property type="match status" value="1"/>
</dbReference>
<dbReference type="EMBL" id="CP141614">
    <property type="protein sequence ID" value="WRP13282.1"/>
    <property type="molecule type" value="Genomic_DNA"/>
</dbReference>
<evidence type="ECO:0000256" key="1">
    <source>
        <dbReference type="SAM" id="MobiDB-lite"/>
    </source>
</evidence>
<dbReference type="Gene3D" id="2.60.40.10">
    <property type="entry name" value="Immunoglobulins"/>
    <property type="match status" value="1"/>
</dbReference>
<protein>
    <submittedName>
        <fullName evidence="3">NEW3 domain-containing protein</fullName>
    </submittedName>
</protein>